<organism evidence="1 2">
    <name type="scientific">Sinorhizobium fredii (strain HH103)</name>
    <dbReference type="NCBI Taxonomy" id="1117943"/>
    <lineage>
        <taxon>Bacteria</taxon>
        <taxon>Pseudomonadati</taxon>
        <taxon>Pseudomonadota</taxon>
        <taxon>Alphaproteobacteria</taxon>
        <taxon>Hyphomicrobiales</taxon>
        <taxon>Rhizobiaceae</taxon>
        <taxon>Sinorhizobium/Ensifer group</taxon>
        <taxon>Sinorhizobium</taxon>
    </lineage>
</organism>
<evidence type="ECO:0000313" key="1">
    <source>
        <dbReference type="EMBL" id="CCE97951.1"/>
    </source>
</evidence>
<sequence>MFRVDKKPDITVDRSAELEKYSALHFGTIQIIRCREPEEDQCR</sequence>
<dbReference type="KEGG" id="sfh:SFHH103_03460"/>
<dbReference type="PATRIC" id="fig|380.5.peg.3658"/>
<dbReference type="EMBL" id="HE616890">
    <property type="protein sequence ID" value="CCE97951.1"/>
    <property type="molecule type" value="Genomic_DNA"/>
</dbReference>
<name>G9A3K3_SINF1</name>
<evidence type="ECO:0000313" key="2">
    <source>
        <dbReference type="Proteomes" id="UP000007735"/>
    </source>
</evidence>
<gene>
    <name evidence="1" type="ordered locus">SFHH103_03460</name>
</gene>
<protein>
    <submittedName>
        <fullName evidence="1">Uncharacterized protein</fullName>
    </submittedName>
</protein>
<dbReference type="AlphaFoldDB" id="G9A3K3"/>
<proteinExistence type="predicted"/>
<dbReference type="STRING" id="1117943.SFHH103_03460"/>
<dbReference type="Proteomes" id="UP000007735">
    <property type="component" value="Chromosome"/>
</dbReference>
<accession>G9A3K3</accession>
<dbReference type="HOGENOM" id="CLU_3238660_0_0_5"/>
<reference evidence="1 2" key="1">
    <citation type="journal article" date="2012" name="J. Bacteriol.">
        <title>Genome sequence of the soybean symbiont Sinorhizobium fredii HH103.</title>
        <authorList>
            <person name="Weidner S."/>
            <person name="Becker A."/>
            <person name="Bonilla I."/>
            <person name="Jaenicke S."/>
            <person name="Lloret J."/>
            <person name="Margaret I."/>
            <person name="Puhler A."/>
            <person name="Ruiz-Sainz J.E."/>
            <person name="Schneiker-Bekel S."/>
            <person name="Szczepanowski R."/>
            <person name="Vinardell J.M."/>
            <person name="Zehner S."/>
            <person name="Gottfert M."/>
        </authorList>
    </citation>
    <scope>NUCLEOTIDE SEQUENCE [LARGE SCALE GENOMIC DNA]</scope>
    <source>
        <strain evidence="1 2">HH103</strain>
    </source>
</reference>